<keyword evidence="2" id="KW-1185">Reference proteome</keyword>
<dbReference type="AlphaFoldDB" id="L8J6I4"/>
<protein>
    <recommendedName>
        <fullName evidence="3">Protein kinase domain-containing protein</fullName>
    </recommendedName>
</protein>
<dbReference type="RefSeq" id="WP_007468123.1">
    <property type="nucleotide sequence ID" value="NZ_AMZO01000026.1"/>
</dbReference>
<organism evidence="1 2">
    <name type="scientific">Photobacterium marinum</name>
    <dbReference type="NCBI Taxonomy" id="1056511"/>
    <lineage>
        <taxon>Bacteria</taxon>
        <taxon>Pseudomonadati</taxon>
        <taxon>Pseudomonadota</taxon>
        <taxon>Gammaproteobacteria</taxon>
        <taxon>Vibrionales</taxon>
        <taxon>Vibrionaceae</taxon>
        <taxon>Photobacterium</taxon>
    </lineage>
</organism>
<dbReference type="PATRIC" id="fig|1056511.3.peg.3567"/>
<dbReference type="InterPro" id="IPR011009">
    <property type="entry name" value="Kinase-like_dom_sf"/>
</dbReference>
<evidence type="ECO:0000313" key="2">
    <source>
        <dbReference type="Proteomes" id="UP000011134"/>
    </source>
</evidence>
<evidence type="ECO:0008006" key="3">
    <source>
        <dbReference type="Google" id="ProtNLM"/>
    </source>
</evidence>
<sequence length="219" mass="24835">MDVTNAVGNSITTNLGDLEIAEFLGKGKSGYSYLAQNSGHQYVVKLMHYEPCAYYSFGDSNKVELEVSAYENLEKSGVQIPKLLDVNIEKNYLIKEYIDGYLVTELIIDDSLPDSCIEQVCAMSKALKSLGLNIDYFPDNFVLSNGILYYVDYEHNPYDEKWDLANWGLYYWANSKGMKAYKETKDPTQINECANSGVPIKLPFANIVNSWLRTYCEDV</sequence>
<name>L8J6I4_9GAMM</name>
<dbReference type="SUPFAM" id="SSF56112">
    <property type="entry name" value="Protein kinase-like (PK-like)"/>
    <property type="match status" value="1"/>
</dbReference>
<dbReference type="EMBL" id="AMZO01000026">
    <property type="protein sequence ID" value="ELR64470.1"/>
    <property type="molecule type" value="Genomic_DNA"/>
</dbReference>
<dbReference type="OrthoDB" id="7863753at2"/>
<dbReference type="Proteomes" id="UP000011134">
    <property type="component" value="Unassembled WGS sequence"/>
</dbReference>
<reference evidence="1 2" key="1">
    <citation type="submission" date="2012-12" db="EMBL/GenBank/DDBJ databases">
        <title>Genome Assembly of Photobacterium sp. AK15.</title>
        <authorList>
            <person name="Khatri I."/>
            <person name="Vaidya B."/>
            <person name="Srinivas T.N.R."/>
            <person name="Subramanian S."/>
            <person name="Pinnaka A."/>
        </authorList>
    </citation>
    <scope>NUCLEOTIDE SEQUENCE [LARGE SCALE GENOMIC DNA]</scope>
    <source>
        <strain evidence="1 2">AK15</strain>
    </source>
</reference>
<evidence type="ECO:0000313" key="1">
    <source>
        <dbReference type="EMBL" id="ELR64470.1"/>
    </source>
</evidence>
<accession>L8J6I4</accession>
<comment type="caution">
    <text evidence="1">The sequence shown here is derived from an EMBL/GenBank/DDBJ whole genome shotgun (WGS) entry which is preliminary data.</text>
</comment>
<gene>
    <name evidence="1" type="ORF">C942_02494</name>
</gene>
<proteinExistence type="predicted"/>